<dbReference type="eggNOG" id="COG1541">
    <property type="taxonomic scope" value="Bacteria"/>
</dbReference>
<dbReference type="InterPro" id="IPR042099">
    <property type="entry name" value="ANL_N_sf"/>
</dbReference>
<feature type="domain" description="Acyl-protein synthetase LuxE" evidence="1">
    <location>
        <begin position="4"/>
        <end position="347"/>
    </location>
</feature>
<reference evidence="2 3" key="1">
    <citation type="journal article" date="2009" name="PLoS Genet.">
        <title>Adaptations to submarine hydrothermal environments exemplified by the genome of Nautilia profundicola.</title>
        <authorList>
            <person name="Campbell B.J."/>
            <person name="Smith J.L."/>
            <person name="Hanson T.E."/>
            <person name="Klotz M.G."/>
            <person name="Stein L.Y."/>
            <person name="Lee C.K."/>
            <person name="Wu D."/>
            <person name="Robinson J.M."/>
            <person name="Khouri H.M."/>
            <person name="Eisen J.A."/>
            <person name="Cary S.C."/>
        </authorList>
    </citation>
    <scope>NUCLEOTIDE SEQUENCE [LARGE SCALE GENOMIC DNA]</scope>
    <source>
        <strain evidence="3">ATCC BAA-1463 / DSM 18972 / AmH</strain>
    </source>
</reference>
<dbReference type="Proteomes" id="UP000000448">
    <property type="component" value="Chromosome"/>
</dbReference>
<gene>
    <name evidence="2" type="ordered locus">NAMH_1598</name>
</gene>
<dbReference type="GO" id="GO:0008218">
    <property type="term" value="P:bioluminescence"/>
    <property type="evidence" value="ECO:0007669"/>
    <property type="project" value="InterPro"/>
</dbReference>
<evidence type="ECO:0000313" key="3">
    <source>
        <dbReference type="Proteomes" id="UP000000448"/>
    </source>
</evidence>
<dbReference type="KEGG" id="nam:NAMH_1598"/>
<accession>B9L6J7</accession>
<name>B9L6J7_NAUPA</name>
<dbReference type="InterPro" id="IPR007534">
    <property type="entry name" value="LuxE"/>
</dbReference>
<dbReference type="HOGENOM" id="CLU_051326_0_0_7"/>
<proteinExistence type="predicted"/>
<evidence type="ECO:0000259" key="1">
    <source>
        <dbReference type="Pfam" id="PF04443"/>
    </source>
</evidence>
<sequence length="349" mass="39916">MSNIYDLNPYSLEKKQKEALLISELNELTNFHYKNCNEYKNILNAFGYKKAEKLEDFFPMPVLLFKEYELKSSQNIVKTLTSSGTTSSKVSKIFLDKETAVLQTKALIKIMQDFLGKKRLPMLIVDTKSTVSNRYKFSARAAGILGLSNFGRKHTYVLDDDMRLKKELLSEFLNTYKDEKILIFGFTFMVWEYFYKQIKDLNLDLSNAILFHSGGWKKLENIKVSNELFKNSFAKCCGLKNIHNFYGMVEQVGSIFVECEEGHLHTPNFADIIIRDPITLKPLPKGQKGVIELLSLVPKSYPGHVILTEDVGVILGEDDCKCGRKGKYFKVLGRLKKAEQRGCSDTFGN</sequence>
<keyword evidence="3" id="KW-1185">Reference proteome</keyword>
<organism evidence="2 3">
    <name type="scientific">Nautilia profundicola (strain ATCC BAA-1463 / DSM 18972 / AmH)</name>
    <dbReference type="NCBI Taxonomy" id="598659"/>
    <lineage>
        <taxon>Bacteria</taxon>
        <taxon>Pseudomonadati</taxon>
        <taxon>Campylobacterota</taxon>
        <taxon>Epsilonproteobacteria</taxon>
        <taxon>Nautiliales</taxon>
        <taxon>Nautiliaceae</taxon>
        <taxon>Nautilia</taxon>
    </lineage>
</organism>
<protein>
    <submittedName>
        <fullName evidence="2">Acyl protein synthase/acyl-CoA reductase RfbN</fullName>
    </submittedName>
</protein>
<dbReference type="AlphaFoldDB" id="B9L6J7"/>
<dbReference type="Gene3D" id="3.40.50.12780">
    <property type="entry name" value="N-terminal domain of ligase-like"/>
    <property type="match status" value="1"/>
</dbReference>
<dbReference type="GO" id="GO:0047474">
    <property type="term" value="F:long-chain fatty acid--protein ligase activity"/>
    <property type="evidence" value="ECO:0007669"/>
    <property type="project" value="InterPro"/>
</dbReference>
<dbReference type="Pfam" id="PF04443">
    <property type="entry name" value="LuxE"/>
    <property type="match status" value="1"/>
</dbReference>
<dbReference type="EMBL" id="CP001279">
    <property type="protein sequence ID" value="ACM93059.1"/>
    <property type="molecule type" value="Genomic_DNA"/>
</dbReference>
<evidence type="ECO:0000313" key="2">
    <source>
        <dbReference type="EMBL" id="ACM93059.1"/>
    </source>
</evidence>
<dbReference type="STRING" id="598659.NAMH_1598"/>
<dbReference type="RefSeq" id="WP_015902111.1">
    <property type="nucleotide sequence ID" value="NC_012115.1"/>
</dbReference>